<keyword evidence="1" id="KW-0963">Cytoplasm</keyword>
<dbReference type="Proteomes" id="UP000007646">
    <property type="component" value="Unassembled WGS sequence"/>
</dbReference>
<dbReference type="OMA" id="GPGTVWW"/>
<evidence type="ECO:0000313" key="8">
    <source>
        <dbReference type="Proteomes" id="UP000007646"/>
    </source>
</evidence>
<evidence type="ECO:0000256" key="5">
    <source>
        <dbReference type="ARBA" id="ARBA00030565"/>
    </source>
</evidence>
<evidence type="ECO:0000256" key="2">
    <source>
        <dbReference type="ARBA" id="ARBA00024177"/>
    </source>
</evidence>
<evidence type="ECO:0000256" key="4">
    <source>
        <dbReference type="ARBA" id="ARBA00024428"/>
    </source>
</evidence>
<protein>
    <recommendedName>
        <fullName evidence="4">Dynein axonemal assembly factor 8</fullName>
    </recommendedName>
    <alternativeName>
        <fullName evidence="5">Dynein axonemal-associated protein 1</fullName>
    </alternativeName>
</protein>
<comment type="subcellular location">
    <subcellularLocation>
        <location evidence="3">Dynein axonemal particle</location>
    </subcellularLocation>
</comment>
<keyword evidence="8" id="KW-1185">Reference proteome</keyword>
<dbReference type="Pfam" id="PF15773">
    <property type="entry name" value="DAAP1"/>
    <property type="match status" value="1"/>
</dbReference>
<dbReference type="PANTHER" id="PTHR35977:SF1">
    <property type="entry name" value="DYNEIN AXONEMAL ASSEMBLY FACTOR 8"/>
    <property type="match status" value="1"/>
</dbReference>
<name>G3TB64_LOXAF</name>
<reference evidence="7" key="2">
    <citation type="submission" date="2025-08" db="UniProtKB">
        <authorList>
            <consortium name="Ensembl"/>
        </authorList>
    </citation>
    <scope>IDENTIFICATION</scope>
    <source>
        <strain evidence="7">Isolate ISIS603380</strain>
    </source>
</reference>
<dbReference type="eggNOG" id="ENOG502SAQ4">
    <property type="taxonomic scope" value="Eukaryota"/>
</dbReference>
<evidence type="ECO:0000256" key="3">
    <source>
        <dbReference type="ARBA" id="ARBA00024190"/>
    </source>
</evidence>
<dbReference type="GeneTree" id="ENSGT00390000015381"/>
<feature type="compositionally biased region" description="Polar residues" evidence="6">
    <location>
        <begin position="124"/>
        <end position="134"/>
    </location>
</feature>
<sequence>MASRDAASLPDSPWGPRMGPWDAILKSVKEQIPSLDSDSSWSDCEEEELFIFQRDQTALIPDLSEELAEDPANDGVSGPWVAAGDESPCEPALVTVEFAAELGSEWKSRTKDSASQEGRDVQKPFQSRGETSSLPRIPEESPRWQEGALESVSFGTKEPQTPPGGPQGEAPTSTRAEGALATEAPIVPLLPHQGSASVDLRALRRERRKMIERDMLHRVTRGAQDSACGDHRQAKKTPQEAAPRPQMPPGEPQAGCPVLSLQQLEEWDLDYILQSLVGLEEDWGDGEPGDMWRAADHCQGRDHTVPAAQDWLMEQLTLLCAMPSILSSSAWKVPADRPQDTEEQQAGHRHASMRLGFQAELGQGMRLKGLVELPTIFIDLRQARPPGCLSPASHISSPSSSHSSSDSEEDSAAARDQQGPVEGALCSPQQLRDCTGKSQLLQQLRAFRKGAAAPKLGAGEGPSSQKAQAPEDTAGLGMRKKQHIKLWA</sequence>
<organism evidence="7 8">
    <name type="scientific">Loxodonta africana</name>
    <name type="common">African elephant</name>
    <dbReference type="NCBI Taxonomy" id="9785"/>
    <lineage>
        <taxon>Eukaryota</taxon>
        <taxon>Metazoa</taxon>
        <taxon>Chordata</taxon>
        <taxon>Craniata</taxon>
        <taxon>Vertebrata</taxon>
        <taxon>Euteleostomi</taxon>
        <taxon>Mammalia</taxon>
        <taxon>Eutheria</taxon>
        <taxon>Afrotheria</taxon>
        <taxon>Proboscidea</taxon>
        <taxon>Elephantidae</taxon>
        <taxon>Loxodonta</taxon>
    </lineage>
</organism>
<dbReference type="FunCoup" id="G3TB64">
    <property type="interactions" value="1"/>
</dbReference>
<dbReference type="Ensembl" id="ENSLAFT00000013369.2">
    <property type="protein sequence ID" value="ENSLAFP00000011188.2"/>
    <property type="gene ID" value="ENSLAFG00000013369.2"/>
</dbReference>
<feature type="compositionally biased region" description="Basic and acidic residues" evidence="6">
    <location>
        <begin position="105"/>
        <end position="122"/>
    </location>
</feature>
<dbReference type="InParanoid" id="G3TB64"/>
<feature type="region of interest" description="Disordered" evidence="6">
    <location>
        <begin position="66"/>
        <end position="87"/>
    </location>
</feature>
<feature type="region of interest" description="Disordered" evidence="6">
    <location>
        <begin position="388"/>
        <end position="430"/>
    </location>
</feature>
<evidence type="ECO:0000313" key="7">
    <source>
        <dbReference type="Ensembl" id="ENSLAFP00000011188.2"/>
    </source>
</evidence>
<dbReference type="STRING" id="9785.ENSLAFP00000011188"/>
<feature type="region of interest" description="Disordered" evidence="6">
    <location>
        <begin position="105"/>
        <end position="178"/>
    </location>
</feature>
<accession>G3TB64</accession>
<dbReference type="PANTHER" id="PTHR35977">
    <property type="entry name" value="CHROMOSOME 16 OPEN READING FRAME 71"/>
    <property type="match status" value="1"/>
</dbReference>
<dbReference type="AlphaFoldDB" id="G3TB64"/>
<reference evidence="7 8" key="1">
    <citation type="submission" date="2009-06" db="EMBL/GenBank/DDBJ databases">
        <title>The Genome Sequence of Loxodonta africana (African elephant).</title>
        <authorList>
            <person name="Di Palma F."/>
            <person name="Heiman D."/>
            <person name="Young S."/>
            <person name="Johnson J."/>
            <person name="Lander E.S."/>
            <person name="Lindblad-Toh K."/>
        </authorList>
    </citation>
    <scope>NUCLEOTIDE SEQUENCE [LARGE SCALE GENOMIC DNA]</scope>
    <source>
        <strain evidence="7 8">Isolate ISIS603380</strain>
    </source>
</reference>
<dbReference type="GO" id="GO:0120293">
    <property type="term" value="C:dynein axonemal particle"/>
    <property type="evidence" value="ECO:0007669"/>
    <property type="project" value="UniProtKB-SubCell"/>
</dbReference>
<dbReference type="HOGENOM" id="CLU_037635_0_0_1"/>
<feature type="compositionally biased region" description="Basic residues" evidence="6">
    <location>
        <begin position="478"/>
        <end position="488"/>
    </location>
</feature>
<evidence type="ECO:0000256" key="1">
    <source>
        <dbReference type="ARBA" id="ARBA00022490"/>
    </source>
</evidence>
<gene>
    <name evidence="7" type="primary">DNAAF8</name>
</gene>
<feature type="region of interest" description="Disordered" evidence="6">
    <location>
        <begin position="452"/>
        <end position="488"/>
    </location>
</feature>
<proteinExistence type="predicted"/>
<feature type="compositionally biased region" description="Low complexity" evidence="6">
    <location>
        <begin position="390"/>
        <end position="404"/>
    </location>
</feature>
<comment type="function">
    <text evidence="2">In cyliated cells, dynein axonemal particle-specific protein required for deployment of ODA to the axoneme. Interacts with outer dynein arm (ODA) subunits.</text>
</comment>
<dbReference type="InterPro" id="IPR031531">
    <property type="entry name" value="DNAAF8"/>
</dbReference>
<evidence type="ECO:0000256" key="6">
    <source>
        <dbReference type="SAM" id="MobiDB-lite"/>
    </source>
</evidence>
<dbReference type="GO" id="GO:0070840">
    <property type="term" value="F:dynein complex binding"/>
    <property type="evidence" value="ECO:0007669"/>
    <property type="project" value="InterPro"/>
</dbReference>
<feature type="region of interest" description="Disordered" evidence="6">
    <location>
        <begin position="220"/>
        <end position="254"/>
    </location>
</feature>
<reference evidence="7" key="3">
    <citation type="submission" date="2025-09" db="UniProtKB">
        <authorList>
            <consortium name="Ensembl"/>
        </authorList>
    </citation>
    <scope>IDENTIFICATION</scope>
    <source>
        <strain evidence="7">Isolate ISIS603380</strain>
    </source>
</reference>